<dbReference type="PANTHER" id="PTHR11624:SF112">
    <property type="entry name" value="PYRUVATE DEHYDROGENASE E1 COMPONENT SUBUNIT BETA-1, MITOCHONDRIAL"/>
    <property type="match status" value="1"/>
</dbReference>
<dbReference type="SUPFAM" id="SSF52518">
    <property type="entry name" value="Thiamin diphosphate-binding fold (THDP-binding)"/>
    <property type="match status" value="1"/>
</dbReference>
<keyword evidence="6" id="KW-1185">Reference proteome</keyword>
<dbReference type="EMBL" id="PNBA02000022">
    <property type="protein sequence ID" value="KAG6385456.1"/>
    <property type="molecule type" value="Genomic_DNA"/>
</dbReference>
<organism evidence="5">
    <name type="scientific">Salvia splendens</name>
    <name type="common">Scarlet sage</name>
    <dbReference type="NCBI Taxonomy" id="180675"/>
    <lineage>
        <taxon>Eukaryota</taxon>
        <taxon>Viridiplantae</taxon>
        <taxon>Streptophyta</taxon>
        <taxon>Embryophyta</taxon>
        <taxon>Tracheophyta</taxon>
        <taxon>Spermatophyta</taxon>
        <taxon>Magnoliopsida</taxon>
        <taxon>eudicotyledons</taxon>
        <taxon>Gunneridae</taxon>
        <taxon>Pentapetalae</taxon>
        <taxon>asterids</taxon>
        <taxon>lamiids</taxon>
        <taxon>Lamiales</taxon>
        <taxon>Lamiaceae</taxon>
        <taxon>Nepetoideae</taxon>
        <taxon>Mentheae</taxon>
        <taxon>Salviinae</taxon>
        <taxon>Salvia</taxon>
        <taxon>Salvia subgen. Calosphace</taxon>
        <taxon>core Calosphace</taxon>
    </lineage>
</organism>
<dbReference type="GO" id="GO:0006086">
    <property type="term" value="P:pyruvate decarboxylation to acetyl-CoA"/>
    <property type="evidence" value="ECO:0007669"/>
    <property type="project" value="InterPro"/>
</dbReference>
<protein>
    <recommendedName>
        <fullName evidence="4">Pyruvate dehydrogenase E1 component subunit beta</fullName>
        <ecNumber evidence="4">1.2.4.1</ecNumber>
    </recommendedName>
</protein>
<comment type="caution">
    <text evidence="5">The sequence shown here is derived from an EMBL/GenBank/DDBJ whole genome shotgun (WGS) entry which is preliminary data.</text>
</comment>
<evidence type="ECO:0000256" key="3">
    <source>
        <dbReference type="ARBA" id="ARBA00023052"/>
    </source>
</evidence>
<keyword evidence="4" id="KW-0670">Pyruvate</keyword>
<accession>A0A8X8W0B7</accession>
<dbReference type="InterPro" id="IPR029061">
    <property type="entry name" value="THDP-binding"/>
</dbReference>
<reference evidence="5" key="2">
    <citation type="submission" date="2020-08" db="EMBL/GenBank/DDBJ databases">
        <title>Plant Genome Project.</title>
        <authorList>
            <person name="Zhang R.-G."/>
        </authorList>
    </citation>
    <scope>NUCLEOTIDE SEQUENCE</scope>
    <source>
        <strain evidence="5">Huo1</strain>
        <tissue evidence="5">Leaf</tissue>
    </source>
</reference>
<dbReference type="Proteomes" id="UP000298416">
    <property type="component" value="Unassembled WGS sequence"/>
</dbReference>
<comment type="function">
    <text evidence="4">The pyruvate dehydrogenase complex catalyzes the overall conversion of pyruvate to acetyl-CoA and CO2.</text>
</comment>
<sequence>MDFSAHDNPLIEHLGDVVVLSEGADSGKQEKINARWDEMLKVVTSIKDQLQGSGGATVMVDVEYNRESLVEEDDLIETDVTTAEIASDTAIQTEMDQSATYVEATTEIYRDQSFPDPHIEEIEVKAAMEGEVADMKKVDKDSGLAGLIGKFNMVKLLTVMGGLITDEGAGAFSFVNEWKEHGLSLEFISSYYDIMLMDLIFTALGLVYDDSNNKQWLDGSCKECPVTVAAKVKDIVVAVVVRVGMASVVEKETRIVIVAATDEKTAGNVVQRCNMASPSALMELTDEIITRFSLFLEDKVFYGGVLTTTKWKMQWKSYGKSMAVDGELIMAGKRLDNGKVKGNELEQFPKPTVKMKLVLILFCELLREVDMLGVSRIKVVCQGAHAWGLEQGLRVNASKALPSSTKETMTVRDVLNSALDEEIAPDSKVLVNGEEVRKYHGAYNLTKGLLDKFDPEVRGCWIQPPLRLDFWNTSCCSILQFKACN</sequence>
<evidence type="ECO:0000313" key="6">
    <source>
        <dbReference type="Proteomes" id="UP000298416"/>
    </source>
</evidence>
<dbReference type="InterPro" id="IPR027110">
    <property type="entry name" value="PDHB_mito-type"/>
</dbReference>
<evidence type="ECO:0000256" key="2">
    <source>
        <dbReference type="ARBA" id="ARBA00023002"/>
    </source>
</evidence>
<dbReference type="EC" id="1.2.4.1" evidence="4"/>
<dbReference type="AlphaFoldDB" id="A0A8X8W0B7"/>
<evidence type="ECO:0000256" key="1">
    <source>
        <dbReference type="ARBA" id="ARBA00001964"/>
    </source>
</evidence>
<comment type="catalytic activity">
    <reaction evidence="4">
        <text>N(6)-[(R)-lipoyl]-L-lysyl-[protein] + pyruvate + H(+) = N(6)-[(R)-S(8)-acetyldihydrolipoyl]-L-lysyl-[protein] + CO2</text>
        <dbReference type="Rhea" id="RHEA:19189"/>
        <dbReference type="Rhea" id="RHEA-COMP:10474"/>
        <dbReference type="Rhea" id="RHEA-COMP:10478"/>
        <dbReference type="ChEBI" id="CHEBI:15361"/>
        <dbReference type="ChEBI" id="CHEBI:15378"/>
        <dbReference type="ChEBI" id="CHEBI:16526"/>
        <dbReference type="ChEBI" id="CHEBI:83099"/>
        <dbReference type="ChEBI" id="CHEBI:83111"/>
        <dbReference type="EC" id="1.2.4.1"/>
    </reaction>
</comment>
<reference evidence="5" key="1">
    <citation type="submission" date="2018-01" db="EMBL/GenBank/DDBJ databases">
        <authorList>
            <person name="Mao J.F."/>
        </authorList>
    </citation>
    <scope>NUCLEOTIDE SEQUENCE</scope>
    <source>
        <strain evidence="5">Huo1</strain>
        <tissue evidence="5">Leaf</tissue>
    </source>
</reference>
<evidence type="ECO:0000256" key="4">
    <source>
        <dbReference type="RuleBase" id="RU364074"/>
    </source>
</evidence>
<name>A0A8X8W0B7_SALSN</name>
<evidence type="ECO:0000313" key="5">
    <source>
        <dbReference type="EMBL" id="KAG6385456.1"/>
    </source>
</evidence>
<dbReference type="PANTHER" id="PTHR11624">
    <property type="entry name" value="DEHYDROGENASE RELATED"/>
    <property type="match status" value="1"/>
</dbReference>
<dbReference type="GO" id="GO:0004739">
    <property type="term" value="F:pyruvate dehydrogenase (acetyl-transferring) activity"/>
    <property type="evidence" value="ECO:0007669"/>
    <property type="project" value="UniProtKB-UniRule"/>
</dbReference>
<proteinExistence type="predicted"/>
<dbReference type="Gene3D" id="3.40.50.970">
    <property type="match status" value="1"/>
</dbReference>
<keyword evidence="2 4" id="KW-0560">Oxidoreductase</keyword>
<comment type="cofactor">
    <cofactor evidence="1 4">
        <name>thiamine diphosphate</name>
        <dbReference type="ChEBI" id="CHEBI:58937"/>
    </cofactor>
</comment>
<keyword evidence="3 4" id="KW-0786">Thiamine pyrophosphate</keyword>
<gene>
    <name evidence="5" type="ORF">SASPL_154291</name>
</gene>